<dbReference type="InterPro" id="IPR025110">
    <property type="entry name" value="AMP-bd_C"/>
</dbReference>
<comment type="caution">
    <text evidence="4">The sequence shown here is derived from an EMBL/GenBank/DDBJ whole genome shotgun (WGS) entry which is preliminary data.</text>
</comment>
<dbReference type="InterPro" id="IPR020845">
    <property type="entry name" value="AMP-binding_CS"/>
</dbReference>
<dbReference type="RefSeq" id="WP_345477157.1">
    <property type="nucleotide sequence ID" value="NZ_BAABLW010000007.1"/>
</dbReference>
<evidence type="ECO:0000256" key="1">
    <source>
        <dbReference type="SAM" id="MobiDB-lite"/>
    </source>
</evidence>
<dbReference type="Proteomes" id="UP001500368">
    <property type="component" value="Unassembled WGS sequence"/>
</dbReference>
<feature type="domain" description="AMP-dependent synthetase/ligase" evidence="2">
    <location>
        <begin position="64"/>
        <end position="278"/>
    </location>
</feature>
<evidence type="ECO:0000259" key="3">
    <source>
        <dbReference type="Pfam" id="PF13193"/>
    </source>
</evidence>
<evidence type="ECO:0000313" key="4">
    <source>
        <dbReference type="EMBL" id="GAA4918038.1"/>
    </source>
</evidence>
<accession>A0ABP9FV93</accession>
<evidence type="ECO:0000259" key="2">
    <source>
        <dbReference type="Pfam" id="PF00501"/>
    </source>
</evidence>
<keyword evidence="5" id="KW-1185">Reference proteome</keyword>
<dbReference type="InterPro" id="IPR000873">
    <property type="entry name" value="AMP-dep_synth/lig_dom"/>
</dbReference>
<dbReference type="InterPro" id="IPR042099">
    <property type="entry name" value="ANL_N_sf"/>
</dbReference>
<dbReference type="InterPro" id="IPR050237">
    <property type="entry name" value="ATP-dep_AMP-bd_enzyme"/>
</dbReference>
<dbReference type="SUPFAM" id="SSF56801">
    <property type="entry name" value="Acetyl-CoA synthetase-like"/>
    <property type="match status" value="1"/>
</dbReference>
<feature type="compositionally biased region" description="Polar residues" evidence="1">
    <location>
        <begin position="52"/>
        <end position="66"/>
    </location>
</feature>
<proteinExistence type="predicted"/>
<feature type="region of interest" description="Disordered" evidence="1">
    <location>
        <begin position="52"/>
        <end position="81"/>
    </location>
</feature>
<dbReference type="PROSITE" id="PS00455">
    <property type="entry name" value="AMP_BINDING"/>
    <property type="match status" value="1"/>
</dbReference>
<feature type="domain" description="AMP-binding enzyme C-terminal" evidence="3">
    <location>
        <begin position="334"/>
        <end position="426"/>
    </location>
</feature>
<sequence length="440" mass="47013">MSTWTERALHTLREAMAGQVPPVEFLPAEPGGEPRWIQRPDVLRTHNQAVGSLQRQADPGTQAQMSHRSDSEAANPAAAEHPAVVVRTSGSTGTPKQTLLSAAALRASAQMTAEYFSRRGLGGHGQWLLTLQPSYVAGLAVLSRSVVAQTQPVPLLENTTDPETFAAAAEQLTAEHRYVSLVPTQLKRLLDHAAGNDDARLLAALQRFDAILLGGGASSTELVSAAESAGLHVVRTYGMSETCGGCVYDGIPLPGTEVELDDDGRVLLSGPQVALGYLDEQLSAERFDTDASGQRRFRTDDLGVLTDGVLSITGRIDDVINTGGVKVSAEKIRQVLEADPKVNEAFVAGIQDADWGQQVAAVIALKDWPEGDFAPLPADGAPEAPSYPPAQWWRDLSAEIRQQLGPAAVPKSINYVKDLPRLSSGKPDRQAMIRMVSRAD</sequence>
<dbReference type="GO" id="GO:0016874">
    <property type="term" value="F:ligase activity"/>
    <property type="evidence" value="ECO:0007669"/>
    <property type="project" value="UniProtKB-KW"/>
</dbReference>
<name>A0ABP9FV93_9MICC</name>
<dbReference type="Pfam" id="PF13193">
    <property type="entry name" value="AMP-binding_C"/>
    <property type="match status" value="1"/>
</dbReference>
<dbReference type="Gene3D" id="3.30.300.30">
    <property type="match status" value="1"/>
</dbReference>
<evidence type="ECO:0000313" key="5">
    <source>
        <dbReference type="Proteomes" id="UP001500368"/>
    </source>
</evidence>
<feature type="compositionally biased region" description="Low complexity" evidence="1">
    <location>
        <begin position="72"/>
        <end position="81"/>
    </location>
</feature>
<organism evidence="4 5">
    <name type="scientific">Nesterenkonia rhizosphaerae</name>
    <dbReference type="NCBI Taxonomy" id="1348272"/>
    <lineage>
        <taxon>Bacteria</taxon>
        <taxon>Bacillati</taxon>
        <taxon>Actinomycetota</taxon>
        <taxon>Actinomycetes</taxon>
        <taxon>Micrococcales</taxon>
        <taxon>Micrococcaceae</taxon>
        <taxon>Nesterenkonia</taxon>
    </lineage>
</organism>
<dbReference type="Pfam" id="PF00501">
    <property type="entry name" value="AMP-binding"/>
    <property type="match status" value="1"/>
</dbReference>
<gene>
    <name evidence="4" type="primary">menE</name>
    <name evidence="4" type="ORF">GCM10025790_11890</name>
</gene>
<protein>
    <submittedName>
        <fullName evidence="4">O-succinylbenzoate--CoA ligase</fullName>
    </submittedName>
</protein>
<reference evidence="5" key="1">
    <citation type="journal article" date="2019" name="Int. J. Syst. Evol. Microbiol.">
        <title>The Global Catalogue of Microorganisms (GCM) 10K type strain sequencing project: providing services to taxonomists for standard genome sequencing and annotation.</title>
        <authorList>
            <consortium name="The Broad Institute Genomics Platform"/>
            <consortium name="The Broad Institute Genome Sequencing Center for Infectious Disease"/>
            <person name="Wu L."/>
            <person name="Ma J."/>
        </authorList>
    </citation>
    <scope>NUCLEOTIDE SEQUENCE [LARGE SCALE GENOMIC DNA]</scope>
    <source>
        <strain evidence="5">JCM 19129</strain>
    </source>
</reference>
<dbReference type="EMBL" id="BAABLW010000007">
    <property type="protein sequence ID" value="GAA4918038.1"/>
    <property type="molecule type" value="Genomic_DNA"/>
</dbReference>
<keyword evidence="4" id="KW-0436">Ligase</keyword>
<dbReference type="PANTHER" id="PTHR43767:SF1">
    <property type="entry name" value="NONRIBOSOMAL PEPTIDE SYNTHASE PES1 (EUROFUNG)-RELATED"/>
    <property type="match status" value="1"/>
</dbReference>
<dbReference type="PANTHER" id="PTHR43767">
    <property type="entry name" value="LONG-CHAIN-FATTY-ACID--COA LIGASE"/>
    <property type="match status" value="1"/>
</dbReference>
<dbReference type="Gene3D" id="3.40.50.12780">
    <property type="entry name" value="N-terminal domain of ligase-like"/>
    <property type="match status" value="1"/>
</dbReference>
<dbReference type="InterPro" id="IPR045851">
    <property type="entry name" value="AMP-bd_C_sf"/>
</dbReference>